<comment type="caution">
    <text evidence="1">The sequence shown here is derived from an EMBL/GenBank/DDBJ whole genome shotgun (WGS) entry which is preliminary data.</text>
</comment>
<name>A0A8X6UQD8_NEPPI</name>
<dbReference type="AlphaFoldDB" id="A0A8X6UQD8"/>
<accession>A0A8X6UQD8</accession>
<reference evidence="1" key="1">
    <citation type="submission" date="2020-08" db="EMBL/GenBank/DDBJ databases">
        <title>Multicomponent nature underlies the extraordinary mechanical properties of spider dragline silk.</title>
        <authorList>
            <person name="Kono N."/>
            <person name="Nakamura H."/>
            <person name="Mori M."/>
            <person name="Yoshida Y."/>
            <person name="Ohtoshi R."/>
            <person name="Malay A.D."/>
            <person name="Moran D.A.P."/>
            <person name="Tomita M."/>
            <person name="Numata K."/>
            <person name="Arakawa K."/>
        </authorList>
    </citation>
    <scope>NUCLEOTIDE SEQUENCE</scope>
</reference>
<evidence type="ECO:0000313" key="1">
    <source>
        <dbReference type="EMBL" id="GFU48438.1"/>
    </source>
</evidence>
<keyword evidence="2" id="KW-1185">Reference proteome</keyword>
<dbReference type="EMBL" id="BMAW01037447">
    <property type="protein sequence ID" value="GFU48438.1"/>
    <property type="molecule type" value="Genomic_DNA"/>
</dbReference>
<proteinExistence type="predicted"/>
<gene>
    <name evidence="1" type="ORF">NPIL_97731</name>
</gene>
<protein>
    <submittedName>
        <fullName evidence="1">Uncharacterized protein</fullName>
    </submittedName>
</protein>
<organism evidence="1 2">
    <name type="scientific">Nephila pilipes</name>
    <name type="common">Giant wood spider</name>
    <name type="synonym">Nephila maculata</name>
    <dbReference type="NCBI Taxonomy" id="299642"/>
    <lineage>
        <taxon>Eukaryota</taxon>
        <taxon>Metazoa</taxon>
        <taxon>Ecdysozoa</taxon>
        <taxon>Arthropoda</taxon>
        <taxon>Chelicerata</taxon>
        <taxon>Arachnida</taxon>
        <taxon>Araneae</taxon>
        <taxon>Araneomorphae</taxon>
        <taxon>Entelegynae</taxon>
        <taxon>Araneoidea</taxon>
        <taxon>Nephilidae</taxon>
        <taxon>Nephila</taxon>
    </lineage>
</organism>
<sequence length="185" mass="21849">MPLNKDPLELNQYKVMRFAVSDKEARYKCFISDLCSTEVVLYLSNELFAMFCVIKGVSGSTISFLHTSMQCHVRILRLSRFTSRKMRDDITSLHLDSKLRTMNPEAKMAAFKEGEEKWKAIKFLRRRTDNPYLFTMHRKEREYLFFSKTKSLRQKLELPYEYSENEKRGIHPFGLRMAIYSSASS</sequence>
<evidence type="ECO:0000313" key="2">
    <source>
        <dbReference type="Proteomes" id="UP000887013"/>
    </source>
</evidence>
<dbReference type="Proteomes" id="UP000887013">
    <property type="component" value="Unassembled WGS sequence"/>
</dbReference>